<evidence type="ECO:0000256" key="5">
    <source>
        <dbReference type="ARBA" id="ARBA00022771"/>
    </source>
</evidence>
<sequence length="1029" mass="115708">MMPPIDDNTATTRPGAPANDVGPGRDETNFDMMRGMNVEGGRGCLRKCGMGVVDALDRSHIQKAFSHLVIHRVSPRPPIDCSSGSRYSGRITFHRVTGSPGRASGCLPPMSCNGEAVEKVESFKELKAKFDQKSTPLEVAHANGSPTRFAAARVLPPIPPRPRERPPPIAPKPLNIPPLSPKPNMCGTVRQLAAHLERTGLPVTPIRTNFEAPRLSRLSDELLSSRVDGEDCPSSSDGEDISDNGDDSSSADEDEQTEKGSPRLPKRTTSLYVDSGAHSQVVTELKKLGIGSNNSSDNAEMKAAAKRRNSLQVPELRPSSESRTSPVLLRANAHMNTNSVVSDSSTSSTSIAVDRDSISSIQYNTGDPKEDKRLKDLHACVKEFKTVQKTFVSLLRNIGIGYPDFVVLYGQRLGKDNLLESDNEQPHVIQDIKKHFQQILPVHEMLLQQIEQKYDLWNSEEPDFAEILIRRADYLKVCSSFLKEKRSIADRLQQCLQDNKDLAMATHQFEKQVQDKSGSDTMLPMESGRRAIPIVQHLDAIHQNIVRYKLMMERYRGFLKPGMKEAGEADKAISKLSDVSNTVNNYLADADGEKQLLDLYRRLQGVFDVFKAGRKLIFQGEVRKQTRRDLQDRYLLLFTDTLLICRYSIGSDFFDPSKMYILPMERVRVRIEDHEDYETEFVVISPTKSSAFTAKSKHERDLWVARLSAARHNMKNLKRHRQSIISDSFDTKSGASSQVVTEVMTDSLVESPVVESKEMPTPASSNTPVQGRISVNEKYDAVWIPDYKATKCLMAGCDTRFNMVRRKHHCRQCGWLICRHCVGYAPVRKRKYDSQKVCPQCYREIWESYKAGTLFPVDKVKYLTSSGDVVPIAKAPPDFKPQDSHIRVEISHRLMSLKTLFSPPTNEGLLKSNTQPRISTANTGNILVFGKVFVRNRKGCEVQRWGRLLDGMILQFFEAELDNEPIEKHFIFGYEMTTIESDDDGGKQFELRHHNQVKTDRKDEVVVFRVTARSAEKWHAALCAGLSSV</sequence>
<keyword evidence="6" id="KW-0862">Zinc</keyword>
<dbReference type="Proteomes" id="UP001175271">
    <property type="component" value="Unassembled WGS sequence"/>
</dbReference>
<feature type="domain" description="DH" evidence="11">
    <location>
        <begin position="376"/>
        <end position="586"/>
    </location>
</feature>
<dbReference type="GO" id="GO:0005856">
    <property type="term" value="C:cytoskeleton"/>
    <property type="evidence" value="ECO:0007669"/>
    <property type="project" value="UniProtKB-SubCell"/>
</dbReference>
<keyword evidence="14" id="KW-1185">Reference proteome</keyword>
<evidence type="ECO:0000256" key="6">
    <source>
        <dbReference type="ARBA" id="ARBA00022833"/>
    </source>
</evidence>
<dbReference type="Pfam" id="PF01363">
    <property type="entry name" value="FYVE"/>
    <property type="match status" value="1"/>
</dbReference>
<dbReference type="PROSITE" id="PS50178">
    <property type="entry name" value="ZF_FYVE"/>
    <property type="match status" value="1"/>
</dbReference>
<dbReference type="GO" id="GO:0007010">
    <property type="term" value="P:cytoskeleton organization"/>
    <property type="evidence" value="ECO:0007669"/>
    <property type="project" value="TreeGrafter"/>
</dbReference>
<dbReference type="InterPro" id="IPR035899">
    <property type="entry name" value="DBL_dom_sf"/>
</dbReference>
<feature type="compositionally biased region" description="Acidic residues" evidence="9">
    <location>
        <begin position="237"/>
        <end position="256"/>
    </location>
</feature>
<dbReference type="PROSITE" id="PS50010">
    <property type="entry name" value="DH_2"/>
    <property type="match status" value="1"/>
</dbReference>
<proteinExistence type="predicted"/>
<accession>A0AA39LIR4</accession>
<evidence type="ECO:0000313" key="13">
    <source>
        <dbReference type="EMBL" id="KAK0398554.1"/>
    </source>
</evidence>
<evidence type="ECO:0000256" key="9">
    <source>
        <dbReference type="SAM" id="MobiDB-lite"/>
    </source>
</evidence>
<dbReference type="Pfam" id="PF00621">
    <property type="entry name" value="RhoGEF"/>
    <property type="match status" value="1"/>
</dbReference>
<evidence type="ECO:0000259" key="12">
    <source>
        <dbReference type="PROSITE" id="PS50178"/>
    </source>
</evidence>
<evidence type="ECO:0000256" key="8">
    <source>
        <dbReference type="PROSITE-ProRule" id="PRU00091"/>
    </source>
</evidence>
<dbReference type="PANTHER" id="PTHR12673:SF271">
    <property type="entry name" value="FYVE, RHOGEF AND PH DOMAIN-CONTAINING PROTEIN TAG-77"/>
    <property type="match status" value="1"/>
</dbReference>
<dbReference type="InterPro" id="IPR051092">
    <property type="entry name" value="FYVE_RhoGEF_PH"/>
</dbReference>
<name>A0AA39LIR4_9BILA</name>
<dbReference type="GO" id="GO:0008270">
    <property type="term" value="F:zinc ion binding"/>
    <property type="evidence" value="ECO:0007669"/>
    <property type="project" value="UniProtKB-KW"/>
</dbReference>
<dbReference type="Gene3D" id="2.30.29.30">
    <property type="entry name" value="Pleckstrin-homology domain (PH domain)/Phosphotyrosine-binding domain (PTB)"/>
    <property type="match status" value="1"/>
</dbReference>
<feature type="region of interest" description="Disordered" evidence="9">
    <location>
        <begin position="155"/>
        <end position="186"/>
    </location>
</feature>
<dbReference type="InterPro" id="IPR011011">
    <property type="entry name" value="Znf_FYVE_PHD"/>
</dbReference>
<feature type="domain" description="FYVE-type" evidence="12">
    <location>
        <begin position="797"/>
        <end position="846"/>
    </location>
</feature>
<protein>
    <submittedName>
        <fullName evidence="13">Uncharacterized protein</fullName>
    </submittedName>
</protein>
<dbReference type="SUPFAM" id="SSF50729">
    <property type="entry name" value="PH domain-like"/>
    <property type="match status" value="1"/>
</dbReference>
<comment type="caution">
    <text evidence="13">The sequence shown here is derived from an EMBL/GenBank/DDBJ whole genome shotgun (WGS) entry which is preliminary data.</text>
</comment>
<evidence type="ECO:0000256" key="3">
    <source>
        <dbReference type="ARBA" id="ARBA00022658"/>
    </source>
</evidence>
<dbReference type="Pfam" id="PF00169">
    <property type="entry name" value="PH"/>
    <property type="match status" value="1"/>
</dbReference>
<feature type="region of interest" description="Disordered" evidence="9">
    <location>
        <begin position="1"/>
        <end position="29"/>
    </location>
</feature>
<dbReference type="EMBL" id="JAUCMV010000005">
    <property type="protein sequence ID" value="KAK0398554.1"/>
    <property type="molecule type" value="Genomic_DNA"/>
</dbReference>
<dbReference type="Gene3D" id="1.20.900.10">
    <property type="entry name" value="Dbl homology (DH) domain"/>
    <property type="match status" value="1"/>
</dbReference>
<dbReference type="InterPro" id="IPR013083">
    <property type="entry name" value="Znf_RING/FYVE/PHD"/>
</dbReference>
<feature type="compositionally biased region" description="Pro residues" evidence="9">
    <location>
        <begin position="167"/>
        <end position="181"/>
    </location>
</feature>
<evidence type="ECO:0000313" key="14">
    <source>
        <dbReference type="Proteomes" id="UP001175271"/>
    </source>
</evidence>
<evidence type="ECO:0000256" key="2">
    <source>
        <dbReference type="ARBA" id="ARBA00022490"/>
    </source>
</evidence>
<dbReference type="InterPro" id="IPR011993">
    <property type="entry name" value="PH-like_dom_sf"/>
</dbReference>
<evidence type="ECO:0000256" key="7">
    <source>
        <dbReference type="ARBA" id="ARBA00023212"/>
    </source>
</evidence>
<dbReference type="Gene3D" id="3.30.40.10">
    <property type="entry name" value="Zinc/RING finger domain, C3HC4 (zinc finger)"/>
    <property type="match status" value="1"/>
</dbReference>
<dbReference type="GO" id="GO:0005085">
    <property type="term" value="F:guanyl-nucleotide exchange factor activity"/>
    <property type="evidence" value="ECO:0007669"/>
    <property type="project" value="UniProtKB-KW"/>
</dbReference>
<evidence type="ECO:0000256" key="1">
    <source>
        <dbReference type="ARBA" id="ARBA00004245"/>
    </source>
</evidence>
<evidence type="ECO:0000259" key="10">
    <source>
        <dbReference type="PROSITE" id="PS50003"/>
    </source>
</evidence>
<dbReference type="GO" id="GO:0005737">
    <property type="term" value="C:cytoplasm"/>
    <property type="evidence" value="ECO:0007669"/>
    <property type="project" value="TreeGrafter"/>
</dbReference>
<feature type="domain" description="PH" evidence="10">
    <location>
        <begin position="615"/>
        <end position="712"/>
    </location>
</feature>
<keyword evidence="3" id="KW-0344">Guanine-nucleotide releasing factor</keyword>
<dbReference type="InterPro" id="IPR017455">
    <property type="entry name" value="Znf_FYVE-rel"/>
</dbReference>
<dbReference type="SMART" id="SM00233">
    <property type="entry name" value="PH"/>
    <property type="match status" value="2"/>
</dbReference>
<dbReference type="PROSITE" id="PS50003">
    <property type="entry name" value="PH_DOMAIN"/>
    <property type="match status" value="1"/>
</dbReference>
<dbReference type="InterPro" id="IPR000306">
    <property type="entry name" value="Znf_FYVE"/>
</dbReference>
<gene>
    <name evidence="13" type="ORF">QR680_002645</name>
</gene>
<keyword evidence="7" id="KW-0206">Cytoskeleton</keyword>
<dbReference type="GO" id="GO:0046847">
    <property type="term" value="P:filopodium assembly"/>
    <property type="evidence" value="ECO:0007669"/>
    <property type="project" value="TreeGrafter"/>
</dbReference>
<dbReference type="SMART" id="SM00325">
    <property type="entry name" value="RhoGEF"/>
    <property type="match status" value="1"/>
</dbReference>
<feature type="compositionally biased region" description="Polar residues" evidence="9">
    <location>
        <begin position="267"/>
        <end position="282"/>
    </location>
</feature>
<dbReference type="SUPFAM" id="SSF57903">
    <property type="entry name" value="FYVE/PHD zinc finger"/>
    <property type="match status" value="1"/>
</dbReference>
<keyword evidence="2" id="KW-0963">Cytoplasm</keyword>
<comment type="subcellular location">
    <subcellularLocation>
        <location evidence="1">Cytoplasm</location>
        <location evidence="1">Cytoskeleton</location>
    </subcellularLocation>
</comment>
<keyword evidence="5 8" id="KW-0863">Zinc-finger</keyword>
<evidence type="ECO:0000259" key="11">
    <source>
        <dbReference type="PROSITE" id="PS50010"/>
    </source>
</evidence>
<organism evidence="13 14">
    <name type="scientific">Steinernema hermaphroditum</name>
    <dbReference type="NCBI Taxonomy" id="289476"/>
    <lineage>
        <taxon>Eukaryota</taxon>
        <taxon>Metazoa</taxon>
        <taxon>Ecdysozoa</taxon>
        <taxon>Nematoda</taxon>
        <taxon>Chromadorea</taxon>
        <taxon>Rhabditida</taxon>
        <taxon>Tylenchina</taxon>
        <taxon>Panagrolaimomorpha</taxon>
        <taxon>Strongyloidoidea</taxon>
        <taxon>Steinernematidae</taxon>
        <taxon>Steinernema</taxon>
    </lineage>
</organism>
<dbReference type="InterPro" id="IPR001849">
    <property type="entry name" value="PH_domain"/>
</dbReference>
<dbReference type="InterPro" id="IPR000219">
    <property type="entry name" value="DH_dom"/>
</dbReference>
<feature type="region of interest" description="Disordered" evidence="9">
    <location>
        <begin position="221"/>
        <end position="324"/>
    </location>
</feature>
<dbReference type="PANTHER" id="PTHR12673">
    <property type="entry name" value="FACIOGENITAL DYSPLASIA PROTEIN"/>
    <property type="match status" value="1"/>
</dbReference>
<keyword evidence="4" id="KW-0479">Metal-binding</keyword>
<dbReference type="AlphaFoldDB" id="A0AA39LIR4"/>
<dbReference type="SUPFAM" id="SSF48065">
    <property type="entry name" value="DBL homology domain (DH-domain)"/>
    <property type="match status" value="1"/>
</dbReference>
<evidence type="ECO:0000256" key="4">
    <source>
        <dbReference type="ARBA" id="ARBA00022723"/>
    </source>
</evidence>
<dbReference type="SMART" id="SM00064">
    <property type="entry name" value="FYVE"/>
    <property type="match status" value="1"/>
</dbReference>
<reference evidence="13" key="1">
    <citation type="submission" date="2023-06" db="EMBL/GenBank/DDBJ databases">
        <title>Genomic analysis of the entomopathogenic nematode Steinernema hermaphroditum.</title>
        <authorList>
            <person name="Schwarz E.M."/>
            <person name="Heppert J.K."/>
            <person name="Baniya A."/>
            <person name="Schwartz H.T."/>
            <person name="Tan C.-H."/>
            <person name="Antoshechkin I."/>
            <person name="Sternberg P.W."/>
            <person name="Goodrich-Blair H."/>
            <person name="Dillman A.R."/>
        </authorList>
    </citation>
    <scope>NUCLEOTIDE SEQUENCE</scope>
    <source>
        <strain evidence="13">PS9179</strain>
        <tissue evidence="13">Whole animal</tissue>
    </source>
</reference>